<organism evidence="1 2">
    <name type="scientific">Gymnopilus junonius</name>
    <name type="common">Spectacular rustgill mushroom</name>
    <name type="synonym">Gymnopilus spectabilis subsp. junonius</name>
    <dbReference type="NCBI Taxonomy" id="109634"/>
    <lineage>
        <taxon>Eukaryota</taxon>
        <taxon>Fungi</taxon>
        <taxon>Dikarya</taxon>
        <taxon>Basidiomycota</taxon>
        <taxon>Agaricomycotina</taxon>
        <taxon>Agaricomycetes</taxon>
        <taxon>Agaricomycetidae</taxon>
        <taxon>Agaricales</taxon>
        <taxon>Agaricineae</taxon>
        <taxon>Hymenogastraceae</taxon>
        <taxon>Gymnopilus</taxon>
    </lineage>
</organism>
<comment type="caution">
    <text evidence="1">The sequence shown here is derived from an EMBL/GenBank/DDBJ whole genome shotgun (WGS) entry which is preliminary data.</text>
</comment>
<dbReference type="Proteomes" id="UP000724874">
    <property type="component" value="Unassembled WGS sequence"/>
</dbReference>
<evidence type="ECO:0000313" key="1">
    <source>
        <dbReference type="EMBL" id="KAF8895843.1"/>
    </source>
</evidence>
<evidence type="ECO:0000313" key="2">
    <source>
        <dbReference type="Proteomes" id="UP000724874"/>
    </source>
</evidence>
<sequence length="127" mass="13936">MGGSCLPSLYALSSSSGYMSFISQHALANLHGVGHLVSTPAIHKWKASIRWSKPLDHCCCEDPSDSTPNDQRSPLFDHGKTPLARQSFLIVDDIGIEFTFFLLYTLQSIHPGAIDTIIVMAYVPFVV</sequence>
<gene>
    <name evidence="1" type="ORF">CPB84DRAFT_1848183</name>
</gene>
<proteinExistence type="predicted"/>
<keyword evidence="2" id="KW-1185">Reference proteome</keyword>
<dbReference type="EMBL" id="JADNYJ010000060">
    <property type="protein sequence ID" value="KAF8895843.1"/>
    <property type="molecule type" value="Genomic_DNA"/>
</dbReference>
<name>A0A9P5TLX3_GYMJU</name>
<dbReference type="AlphaFoldDB" id="A0A9P5TLX3"/>
<accession>A0A9P5TLX3</accession>
<reference evidence="1" key="1">
    <citation type="submission" date="2020-11" db="EMBL/GenBank/DDBJ databases">
        <authorList>
            <consortium name="DOE Joint Genome Institute"/>
            <person name="Ahrendt S."/>
            <person name="Riley R."/>
            <person name="Andreopoulos W."/>
            <person name="LaButti K."/>
            <person name="Pangilinan J."/>
            <person name="Ruiz-duenas F.J."/>
            <person name="Barrasa J.M."/>
            <person name="Sanchez-Garcia M."/>
            <person name="Camarero S."/>
            <person name="Miyauchi S."/>
            <person name="Serrano A."/>
            <person name="Linde D."/>
            <person name="Babiker R."/>
            <person name="Drula E."/>
            <person name="Ayuso-Fernandez I."/>
            <person name="Pacheco R."/>
            <person name="Padilla G."/>
            <person name="Ferreira P."/>
            <person name="Barriuso J."/>
            <person name="Kellner H."/>
            <person name="Castanera R."/>
            <person name="Alfaro M."/>
            <person name="Ramirez L."/>
            <person name="Pisabarro A.G."/>
            <person name="Kuo A."/>
            <person name="Tritt A."/>
            <person name="Lipzen A."/>
            <person name="He G."/>
            <person name="Yan M."/>
            <person name="Ng V."/>
            <person name="Cullen D."/>
            <person name="Martin F."/>
            <person name="Rosso M.-N."/>
            <person name="Henrissat B."/>
            <person name="Hibbett D."/>
            <person name="Martinez A.T."/>
            <person name="Grigoriev I.V."/>
        </authorList>
    </citation>
    <scope>NUCLEOTIDE SEQUENCE</scope>
    <source>
        <strain evidence="1">AH 44721</strain>
    </source>
</reference>
<protein>
    <submittedName>
        <fullName evidence="1">Uncharacterized protein</fullName>
    </submittedName>
</protein>